<reference evidence="1 2" key="1">
    <citation type="submission" date="2020-01" db="EMBL/GenBank/DDBJ databases">
        <title>Dynamics of blaIMP-6 dissemination in carbapenem resistant Enterobacteriacea isolated from regional surveillance in Osaka, Japan.</title>
        <authorList>
            <person name="Abe R."/>
            <person name="Akeda Y."/>
            <person name="Sugawara Y."/>
            <person name="Yamamoto N."/>
            <person name="Tomono K."/>
            <person name="Takeuchi D."/>
            <person name="Kawahara R."/>
            <person name="Hamada S."/>
        </authorList>
    </citation>
    <scope>NUCLEOTIDE SEQUENCE [LARGE SCALE GENOMIC DNA]</scope>
    <source>
        <strain evidence="1 2">E300</strain>
    </source>
</reference>
<dbReference type="Proteomes" id="UP000467488">
    <property type="component" value="Chromosome"/>
</dbReference>
<protein>
    <submittedName>
        <fullName evidence="1">Uncharacterized protein</fullName>
    </submittedName>
</protein>
<evidence type="ECO:0000313" key="2">
    <source>
        <dbReference type="Proteomes" id="UP000467488"/>
    </source>
</evidence>
<organism evidence="1 2">
    <name type="scientific">Escherichia coli</name>
    <dbReference type="NCBI Taxonomy" id="562"/>
    <lineage>
        <taxon>Bacteria</taxon>
        <taxon>Pseudomonadati</taxon>
        <taxon>Pseudomonadota</taxon>
        <taxon>Gammaproteobacteria</taxon>
        <taxon>Enterobacterales</taxon>
        <taxon>Enterobacteriaceae</taxon>
        <taxon>Escherichia</taxon>
    </lineage>
</organism>
<accession>A0A8S0FH07</accession>
<dbReference type="AlphaFoldDB" id="A0A8S0FH07"/>
<dbReference type="EMBL" id="AP022360">
    <property type="protein sequence ID" value="BBU79183.1"/>
    <property type="molecule type" value="Genomic_DNA"/>
</dbReference>
<evidence type="ECO:0000313" key="1">
    <source>
        <dbReference type="EMBL" id="BBU79183.1"/>
    </source>
</evidence>
<proteinExistence type="predicted"/>
<sequence length="69" mass="7861">MMFLTTRETNMSKKVITIQVRGGHAGAKPVRRSKLEQSVNRSLRASFSLEGNHITKTLHGLKCRRLHVF</sequence>
<name>A0A8S0FH07_ECOLX</name>
<gene>
    <name evidence="1" type="ORF">EIMP300_05830</name>
</gene>